<feature type="transmembrane region" description="Helical" evidence="8">
    <location>
        <begin position="18"/>
        <end position="36"/>
    </location>
</feature>
<dbReference type="Proteomes" id="UP000256690">
    <property type="component" value="Unassembled WGS sequence"/>
</dbReference>
<feature type="transmembrane region" description="Helical" evidence="8">
    <location>
        <begin position="323"/>
        <end position="341"/>
    </location>
</feature>
<dbReference type="InterPro" id="IPR011701">
    <property type="entry name" value="MFS"/>
</dbReference>
<comment type="caution">
    <text evidence="10">The sequence shown here is derived from an EMBL/GenBank/DDBJ whole genome shotgun (WGS) entry which is preliminary data.</text>
</comment>
<feature type="transmembrane region" description="Helical" evidence="8">
    <location>
        <begin position="296"/>
        <end position="316"/>
    </location>
</feature>
<feature type="transmembrane region" description="Helical" evidence="8">
    <location>
        <begin position="427"/>
        <end position="446"/>
    </location>
</feature>
<feature type="transmembrane region" description="Helical" evidence="8">
    <location>
        <begin position="400"/>
        <end position="421"/>
    </location>
</feature>
<dbReference type="Gene3D" id="1.20.1250.20">
    <property type="entry name" value="MFS general substrate transporter like domains"/>
    <property type="match status" value="1"/>
</dbReference>
<feature type="transmembrane region" description="Helical" evidence="8">
    <location>
        <begin position="180"/>
        <end position="199"/>
    </location>
</feature>
<evidence type="ECO:0000256" key="6">
    <source>
        <dbReference type="ARBA" id="ARBA00023136"/>
    </source>
</evidence>
<dbReference type="OrthoDB" id="5086884at2759"/>
<dbReference type="GO" id="GO:0016020">
    <property type="term" value="C:membrane"/>
    <property type="evidence" value="ECO:0007669"/>
    <property type="project" value="UniProtKB-SubCell"/>
</dbReference>
<protein>
    <recommendedName>
        <fullName evidence="9">Major facilitator superfamily (MFS) profile domain-containing protein</fullName>
    </recommendedName>
</protein>
<dbReference type="Pfam" id="PF07690">
    <property type="entry name" value="MFS_1"/>
    <property type="match status" value="1"/>
</dbReference>
<keyword evidence="3" id="KW-0813">Transport</keyword>
<evidence type="ECO:0000256" key="1">
    <source>
        <dbReference type="ARBA" id="ARBA00004141"/>
    </source>
</evidence>
<dbReference type="InterPro" id="IPR001958">
    <property type="entry name" value="Tet-R_TetA/multi-R_MdtG-like"/>
</dbReference>
<dbReference type="STRING" id="1810919.A0A3D8T5L8"/>
<dbReference type="CDD" id="cd17325">
    <property type="entry name" value="MFS_MdtG_SLC18_like"/>
    <property type="match status" value="1"/>
</dbReference>
<feature type="transmembrane region" description="Helical" evidence="8">
    <location>
        <begin position="56"/>
        <end position="80"/>
    </location>
</feature>
<organism evidence="10 11">
    <name type="scientific">Aspergillus mulundensis</name>
    <dbReference type="NCBI Taxonomy" id="1810919"/>
    <lineage>
        <taxon>Eukaryota</taxon>
        <taxon>Fungi</taxon>
        <taxon>Dikarya</taxon>
        <taxon>Ascomycota</taxon>
        <taxon>Pezizomycotina</taxon>
        <taxon>Eurotiomycetes</taxon>
        <taxon>Eurotiomycetidae</taxon>
        <taxon>Eurotiales</taxon>
        <taxon>Aspergillaceae</taxon>
        <taxon>Aspergillus</taxon>
        <taxon>Aspergillus subgen. Nidulantes</taxon>
    </lineage>
</organism>
<dbReference type="GO" id="GO:0022857">
    <property type="term" value="F:transmembrane transporter activity"/>
    <property type="evidence" value="ECO:0007669"/>
    <property type="project" value="InterPro"/>
</dbReference>
<dbReference type="PANTHER" id="PTHR23506">
    <property type="entry name" value="GH10249P"/>
    <property type="match status" value="1"/>
</dbReference>
<dbReference type="InterPro" id="IPR050930">
    <property type="entry name" value="MFS_Vesicular_Transporter"/>
</dbReference>
<keyword evidence="5 8" id="KW-1133">Transmembrane helix</keyword>
<accession>A0A3D8T5L8</accession>
<feature type="transmembrane region" description="Helical" evidence="8">
    <location>
        <begin position="353"/>
        <end position="379"/>
    </location>
</feature>
<name>A0A3D8T5L8_9EURO</name>
<evidence type="ECO:0000313" key="11">
    <source>
        <dbReference type="Proteomes" id="UP000256690"/>
    </source>
</evidence>
<dbReference type="EMBL" id="PVWQ01000001">
    <property type="protein sequence ID" value="RDW93830.1"/>
    <property type="molecule type" value="Genomic_DNA"/>
</dbReference>
<evidence type="ECO:0000256" key="4">
    <source>
        <dbReference type="ARBA" id="ARBA00022692"/>
    </source>
</evidence>
<comment type="subcellular location">
    <subcellularLocation>
        <location evidence="1">Membrane</location>
        <topology evidence="1">Multi-pass membrane protein</topology>
    </subcellularLocation>
</comment>
<evidence type="ECO:0000256" key="2">
    <source>
        <dbReference type="ARBA" id="ARBA00006829"/>
    </source>
</evidence>
<keyword evidence="11" id="KW-1185">Reference proteome</keyword>
<dbReference type="PANTHER" id="PTHR23506:SF23">
    <property type="entry name" value="GH10249P"/>
    <property type="match status" value="1"/>
</dbReference>
<evidence type="ECO:0000256" key="3">
    <source>
        <dbReference type="ARBA" id="ARBA00022448"/>
    </source>
</evidence>
<gene>
    <name evidence="10" type="ORF">DSM5745_01152</name>
</gene>
<dbReference type="AlphaFoldDB" id="A0A3D8T5L8"/>
<keyword evidence="6 8" id="KW-0472">Membrane</keyword>
<feature type="transmembrane region" description="Helical" evidence="8">
    <location>
        <begin position="123"/>
        <end position="141"/>
    </location>
</feature>
<reference evidence="10 11" key="1">
    <citation type="journal article" date="2018" name="IMA Fungus">
        <title>IMA Genome-F 9: Draft genome sequence of Annulohypoxylon stygium, Aspergillus mulundensis, Berkeleyomyces basicola (syn. Thielaviopsis basicola), Ceratocystis smalleyi, two Cercospora beticola strains, Coleophoma cylindrospora, Fusarium fracticaudum, Phialophora cf. hyalina, and Morchella septimelata.</title>
        <authorList>
            <person name="Wingfield B.D."/>
            <person name="Bills G.F."/>
            <person name="Dong Y."/>
            <person name="Huang W."/>
            <person name="Nel W.J."/>
            <person name="Swalarsk-Parry B.S."/>
            <person name="Vaghefi N."/>
            <person name="Wilken P.M."/>
            <person name="An Z."/>
            <person name="de Beer Z.W."/>
            <person name="De Vos L."/>
            <person name="Chen L."/>
            <person name="Duong T.A."/>
            <person name="Gao Y."/>
            <person name="Hammerbacher A."/>
            <person name="Kikkert J.R."/>
            <person name="Li Y."/>
            <person name="Li H."/>
            <person name="Li K."/>
            <person name="Li Q."/>
            <person name="Liu X."/>
            <person name="Ma X."/>
            <person name="Naidoo K."/>
            <person name="Pethybridge S.J."/>
            <person name="Sun J."/>
            <person name="Steenkamp E.T."/>
            <person name="van der Nest M.A."/>
            <person name="van Wyk S."/>
            <person name="Wingfield M.J."/>
            <person name="Xiong C."/>
            <person name="Yue Q."/>
            <person name="Zhang X."/>
        </authorList>
    </citation>
    <scope>NUCLEOTIDE SEQUENCE [LARGE SCALE GENOMIC DNA]</scope>
    <source>
        <strain evidence="10 11">DSM 5745</strain>
    </source>
</reference>
<feature type="transmembrane region" description="Helical" evidence="8">
    <location>
        <begin position="259"/>
        <end position="276"/>
    </location>
</feature>
<sequence length="449" mass="48221">MASEELPWHVRVRTSKRFIVGSVIIAVFTDTALYGLLTPVLPTVIHQRCAVAEQQIQFFTSLAVGMMGAGNMIGACLFGYLADHTRNRRNPFLLGLSIFIAATATIWAAHHIALMVIGRFSQGLASAAVWSVGLALLVDTVESEHVPSAMGWVNLGFCSGTVVGPMVGGFVYSYAGFDAVMGAAVGLLGVDVVLRILIIEKSDVDATSKLKDDSPDNERTNLLHQSRPDNHEVEYEDSNDSRQSESEFAYKTLLSSRKFLTSLGCALVQAMTMGAFEVTLPLHLQKVSDYAPSQTALAFVPLMVPAFFAPLVGTACEHLGNRIVAWTGYAVLGTMLVLLRLHTGDSTIQQVGLFVDLAFIGTAMTMIMTPVLADISVVVDALEEERPGRFGPRGAQAQGYGLFELFYSGGTLVGPLLAGWLRNDFSWGAMTLVLGLLNLSTTALILSGP</sequence>
<dbReference type="GeneID" id="38111522"/>
<evidence type="ECO:0000256" key="7">
    <source>
        <dbReference type="SAM" id="MobiDB-lite"/>
    </source>
</evidence>
<feature type="transmembrane region" description="Helical" evidence="8">
    <location>
        <begin position="153"/>
        <end position="174"/>
    </location>
</feature>
<feature type="transmembrane region" description="Helical" evidence="8">
    <location>
        <begin position="92"/>
        <end position="117"/>
    </location>
</feature>
<evidence type="ECO:0000259" key="9">
    <source>
        <dbReference type="PROSITE" id="PS50850"/>
    </source>
</evidence>
<dbReference type="PRINTS" id="PR01035">
    <property type="entry name" value="TCRTETA"/>
</dbReference>
<dbReference type="InterPro" id="IPR020846">
    <property type="entry name" value="MFS_dom"/>
</dbReference>
<proteinExistence type="inferred from homology"/>
<keyword evidence="4 8" id="KW-0812">Transmembrane</keyword>
<feature type="region of interest" description="Disordered" evidence="7">
    <location>
        <begin position="208"/>
        <end position="243"/>
    </location>
</feature>
<dbReference type="PROSITE" id="PS50850">
    <property type="entry name" value="MFS"/>
    <property type="match status" value="1"/>
</dbReference>
<evidence type="ECO:0000313" key="10">
    <source>
        <dbReference type="EMBL" id="RDW93830.1"/>
    </source>
</evidence>
<evidence type="ECO:0000256" key="5">
    <source>
        <dbReference type="ARBA" id="ARBA00022989"/>
    </source>
</evidence>
<dbReference type="SUPFAM" id="SSF103473">
    <property type="entry name" value="MFS general substrate transporter"/>
    <property type="match status" value="1"/>
</dbReference>
<comment type="similarity">
    <text evidence="2">Belongs to the major facilitator superfamily. Vesicular transporter family.</text>
</comment>
<dbReference type="RefSeq" id="XP_026609013.1">
    <property type="nucleotide sequence ID" value="XM_026743168.1"/>
</dbReference>
<evidence type="ECO:0000256" key="8">
    <source>
        <dbReference type="SAM" id="Phobius"/>
    </source>
</evidence>
<dbReference type="InterPro" id="IPR036259">
    <property type="entry name" value="MFS_trans_sf"/>
</dbReference>
<feature type="domain" description="Major facilitator superfamily (MFS) profile" evidence="9">
    <location>
        <begin position="19"/>
        <end position="449"/>
    </location>
</feature>